<protein>
    <submittedName>
        <fullName evidence="7">MFS transporter</fullName>
    </submittedName>
</protein>
<dbReference type="Gene3D" id="1.20.1250.20">
    <property type="entry name" value="MFS general substrate transporter like domains"/>
    <property type="match status" value="2"/>
</dbReference>
<feature type="transmembrane region" description="Helical" evidence="5">
    <location>
        <begin position="259"/>
        <end position="282"/>
    </location>
</feature>
<dbReference type="RefSeq" id="WP_200597799.1">
    <property type="nucleotide sequence ID" value="NZ_JAEPBG010000022.1"/>
</dbReference>
<keyword evidence="3 5" id="KW-0472">Membrane</keyword>
<proteinExistence type="predicted"/>
<feature type="transmembrane region" description="Helical" evidence="5">
    <location>
        <begin position="182"/>
        <end position="202"/>
    </location>
</feature>
<sequence length="418" mass="44104">MAYNNLDDCSSRKPHGADQSNSDRFKWVVLAIAWLSFVISCVDRVAWSTIASPVGQTLGISVAMFGAFVTAFYVGYVVANIAGGVISDVLGARCTLTLTLLPPGILTFLFIYIHSLTAGIIIQFIMGLSAGADYSACVKILATWFGKDKGKAMGISATGSSIAVVFANAIVPSVALKLSWGFAFKFLGIMTSLMGVLAFSILRNSPATVVMRRLKLHDVKVLFRNRQLLLFCVCGLGGVYATVGFAAWCNALITKEYGISPVVAGAVAVWFGFRAVIAKPLLGWLSDLWPRSARWLSIGCLGMFSSLLIVFGQCSNVIQFYAIAPFLGAAAYGYTPLLIAQVAQISGHNAAGAAAGISNAAWQLGSVVSPLLIGYVYAHTHSFETALAILAVGPALGVLCLLSARGSMSLADNRPSST</sequence>
<keyword evidence="1 5" id="KW-0812">Transmembrane</keyword>
<evidence type="ECO:0000256" key="5">
    <source>
        <dbReference type="SAM" id="Phobius"/>
    </source>
</evidence>
<evidence type="ECO:0000256" key="3">
    <source>
        <dbReference type="ARBA" id="ARBA00023136"/>
    </source>
</evidence>
<dbReference type="InterPro" id="IPR011701">
    <property type="entry name" value="MFS"/>
</dbReference>
<feature type="transmembrane region" description="Helical" evidence="5">
    <location>
        <begin position="27"/>
        <end position="47"/>
    </location>
</feature>
<feature type="domain" description="Major facilitator superfamily (MFS) profile" evidence="6">
    <location>
        <begin position="29"/>
        <end position="409"/>
    </location>
</feature>
<feature type="transmembrane region" description="Helical" evidence="5">
    <location>
        <begin position="294"/>
        <end position="312"/>
    </location>
</feature>
<feature type="transmembrane region" description="Helical" evidence="5">
    <location>
        <begin position="318"/>
        <end position="339"/>
    </location>
</feature>
<dbReference type="Proteomes" id="UP000622890">
    <property type="component" value="Unassembled WGS sequence"/>
</dbReference>
<evidence type="ECO:0000256" key="1">
    <source>
        <dbReference type="ARBA" id="ARBA00022692"/>
    </source>
</evidence>
<evidence type="ECO:0000259" key="6">
    <source>
        <dbReference type="PROSITE" id="PS50850"/>
    </source>
</evidence>
<evidence type="ECO:0000313" key="7">
    <source>
        <dbReference type="EMBL" id="MBK4738511.1"/>
    </source>
</evidence>
<dbReference type="AlphaFoldDB" id="A0A934SX83"/>
<feature type="transmembrane region" description="Helical" evidence="5">
    <location>
        <begin position="228"/>
        <end position="253"/>
    </location>
</feature>
<dbReference type="Pfam" id="PF07690">
    <property type="entry name" value="MFS_1"/>
    <property type="match status" value="2"/>
</dbReference>
<feature type="transmembrane region" description="Helical" evidence="5">
    <location>
        <begin position="154"/>
        <end position="176"/>
    </location>
</feature>
<evidence type="ECO:0000256" key="2">
    <source>
        <dbReference type="ARBA" id="ARBA00022989"/>
    </source>
</evidence>
<evidence type="ECO:0000256" key="4">
    <source>
        <dbReference type="SAM" id="MobiDB-lite"/>
    </source>
</evidence>
<accession>A0A934SX83</accession>
<dbReference type="InterPro" id="IPR020846">
    <property type="entry name" value="MFS_dom"/>
</dbReference>
<name>A0A934SX83_9BURK</name>
<feature type="transmembrane region" description="Helical" evidence="5">
    <location>
        <begin position="385"/>
        <end position="404"/>
    </location>
</feature>
<keyword evidence="2 5" id="KW-1133">Transmembrane helix</keyword>
<dbReference type="PROSITE" id="PS50850">
    <property type="entry name" value="MFS"/>
    <property type="match status" value="1"/>
</dbReference>
<reference evidence="7" key="1">
    <citation type="submission" date="2021-01" db="EMBL/GenBank/DDBJ databases">
        <title>Genome sequence of strain Noviherbaspirillum sp. DKR-6.</title>
        <authorList>
            <person name="Chaudhary D.K."/>
        </authorList>
    </citation>
    <scope>NUCLEOTIDE SEQUENCE</scope>
    <source>
        <strain evidence="7">DKR-6</strain>
    </source>
</reference>
<feature type="transmembrane region" description="Helical" evidence="5">
    <location>
        <begin position="360"/>
        <end position="379"/>
    </location>
</feature>
<dbReference type="InterPro" id="IPR036259">
    <property type="entry name" value="MFS_trans_sf"/>
</dbReference>
<dbReference type="SUPFAM" id="SSF103473">
    <property type="entry name" value="MFS general substrate transporter"/>
    <property type="match status" value="1"/>
</dbReference>
<evidence type="ECO:0000313" key="8">
    <source>
        <dbReference type="Proteomes" id="UP000622890"/>
    </source>
</evidence>
<dbReference type="EMBL" id="JAEPBG010000022">
    <property type="protein sequence ID" value="MBK4738511.1"/>
    <property type="molecule type" value="Genomic_DNA"/>
</dbReference>
<dbReference type="PANTHER" id="PTHR23527:SF1">
    <property type="entry name" value="BLL3282 PROTEIN"/>
    <property type="match status" value="1"/>
</dbReference>
<organism evidence="7 8">
    <name type="scientific">Noviherbaspirillum pedocola</name>
    <dbReference type="NCBI Taxonomy" id="2801341"/>
    <lineage>
        <taxon>Bacteria</taxon>
        <taxon>Pseudomonadati</taxon>
        <taxon>Pseudomonadota</taxon>
        <taxon>Betaproteobacteria</taxon>
        <taxon>Burkholderiales</taxon>
        <taxon>Oxalobacteraceae</taxon>
        <taxon>Noviherbaspirillum</taxon>
    </lineage>
</organism>
<dbReference type="InterPro" id="IPR052952">
    <property type="entry name" value="MFS-Transporter"/>
</dbReference>
<dbReference type="PANTHER" id="PTHR23527">
    <property type="entry name" value="BLL3282 PROTEIN"/>
    <property type="match status" value="1"/>
</dbReference>
<dbReference type="GO" id="GO:0022857">
    <property type="term" value="F:transmembrane transporter activity"/>
    <property type="evidence" value="ECO:0007669"/>
    <property type="project" value="InterPro"/>
</dbReference>
<feature type="region of interest" description="Disordered" evidence="4">
    <location>
        <begin position="1"/>
        <end position="20"/>
    </location>
</feature>
<gene>
    <name evidence="7" type="ORF">JJB74_28165</name>
</gene>
<keyword evidence="8" id="KW-1185">Reference proteome</keyword>
<feature type="transmembrane region" description="Helical" evidence="5">
    <location>
        <begin position="59"/>
        <end position="82"/>
    </location>
</feature>
<comment type="caution">
    <text evidence="7">The sequence shown here is derived from an EMBL/GenBank/DDBJ whole genome shotgun (WGS) entry which is preliminary data.</text>
</comment>